<evidence type="ECO:0000256" key="4">
    <source>
        <dbReference type="ARBA" id="ARBA00022729"/>
    </source>
</evidence>
<organism evidence="11 12">
    <name type="scientific">Candidatus Providencia siddallii</name>
    <dbReference type="NCBI Taxonomy" id="1715285"/>
    <lineage>
        <taxon>Bacteria</taxon>
        <taxon>Pseudomonadati</taxon>
        <taxon>Pseudomonadota</taxon>
        <taxon>Gammaproteobacteria</taxon>
        <taxon>Enterobacterales</taxon>
        <taxon>Morganellaceae</taxon>
        <taxon>Providencia</taxon>
    </lineage>
</organism>
<dbReference type="InterPro" id="IPR038765">
    <property type="entry name" value="Papain-like_cys_pep_sf"/>
</dbReference>
<evidence type="ECO:0000256" key="2">
    <source>
        <dbReference type="ARBA" id="ARBA00007074"/>
    </source>
</evidence>
<dbReference type="NCBIfam" id="NF008096">
    <property type="entry name" value="PRK10838.1"/>
    <property type="match status" value="1"/>
</dbReference>
<comment type="subcellular location">
    <subcellularLocation>
        <location evidence="1">Membrane</location>
        <topology evidence="1">Lipid-anchor</topology>
    </subcellularLocation>
</comment>
<gene>
    <name evidence="11" type="primary">mepS</name>
    <name evidence="11" type="ORF">SOFFGTOCOR_0466</name>
</gene>
<evidence type="ECO:0000256" key="5">
    <source>
        <dbReference type="ARBA" id="ARBA00022801"/>
    </source>
</evidence>
<evidence type="ECO:0000256" key="7">
    <source>
        <dbReference type="ARBA" id="ARBA00023136"/>
    </source>
</evidence>
<comment type="similarity">
    <text evidence="2">Belongs to the peptidase C40 family.</text>
</comment>
<dbReference type="AlphaFoldDB" id="A0A0M6W7K1"/>
<keyword evidence="8" id="KW-0564">Palmitate</keyword>
<dbReference type="GO" id="GO:0016020">
    <property type="term" value="C:membrane"/>
    <property type="evidence" value="ECO:0007669"/>
    <property type="project" value="UniProtKB-SubCell"/>
</dbReference>
<dbReference type="SUPFAM" id="SSF54001">
    <property type="entry name" value="Cysteine proteinases"/>
    <property type="match status" value="1"/>
</dbReference>
<dbReference type="Pfam" id="PF00877">
    <property type="entry name" value="NLPC_P60"/>
    <property type="match status" value="1"/>
</dbReference>
<dbReference type="PROSITE" id="PS51935">
    <property type="entry name" value="NLPC_P60"/>
    <property type="match status" value="1"/>
</dbReference>
<dbReference type="PANTHER" id="PTHR47360">
    <property type="entry name" value="MUREIN DD-ENDOPEPTIDASE MEPS/MUREIN LD-CARBOXYPEPTIDASE"/>
    <property type="match status" value="1"/>
</dbReference>
<evidence type="ECO:0000256" key="3">
    <source>
        <dbReference type="ARBA" id="ARBA00022670"/>
    </source>
</evidence>
<dbReference type="EMBL" id="CVRF01000003">
    <property type="protein sequence ID" value="CRK85874.1"/>
    <property type="molecule type" value="Genomic_DNA"/>
</dbReference>
<dbReference type="GO" id="GO:0006508">
    <property type="term" value="P:proteolysis"/>
    <property type="evidence" value="ECO:0007669"/>
    <property type="project" value="UniProtKB-KW"/>
</dbReference>
<reference evidence="12" key="1">
    <citation type="submission" date="2015-05" db="EMBL/GenBank/DDBJ databases">
        <authorList>
            <person name="Manzano-Marin A."/>
        </authorList>
    </citation>
    <scope>NUCLEOTIDE SEQUENCE [LARGE SCALE GENOMIC DNA]</scope>
    <source>
        <strain evidence="12">officinalis</strain>
    </source>
</reference>
<dbReference type="EC" id="3.4.17.13" evidence="11"/>
<evidence type="ECO:0000256" key="9">
    <source>
        <dbReference type="ARBA" id="ARBA00023288"/>
    </source>
</evidence>
<dbReference type="STRING" id="1715285.SOFFGTOCOR_0466"/>
<keyword evidence="7" id="KW-0472">Membrane</keyword>
<feature type="domain" description="NlpC/P60" evidence="10">
    <location>
        <begin position="69"/>
        <end position="190"/>
    </location>
</feature>
<name>A0A0M6W7K1_9GAMM</name>
<keyword evidence="4" id="KW-0732">Signal</keyword>
<dbReference type="PANTHER" id="PTHR47360:SF3">
    <property type="entry name" value="MUREIN DD-ENDOPEPTIDASE MEPS_MUREIN LD-CARBOXYPEPTIDASE"/>
    <property type="match status" value="1"/>
</dbReference>
<dbReference type="EC" id="3.4.-.-" evidence="11"/>
<evidence type="ECO:0000313" key="12">
    <source>
        <dbReference type="Proteomes" id="UP000242301"/>
    </source>
</evidence>
<keyword evidence="9" id="KW-0449">Lipoprotein</keyword>
<keyword evidence="11" id="KW-0121">Carboxypeptidase</keyword>
<evidence type="ECO:0000259" key="10">
    <source>
        <dbReference type="PROSITE" id="PS51935"/>
    </source>
</evidence>
<evidence type="ECO:0000313" key="11">
    <source>
        <dbReference type="EMBL" id="CRK85874.1"/>
    </source>
</evidence>
<dbReference type="GO" id="GO:0106415">
    <property type="term" value="F:muramoyltetrapeptide carboxypeptidase activity"/>
    <property type="evidence" value="ECO:0007669"/>
    <property type="project" value="UniProtKB-EC"/>
</dbReference>
<dbReference type="InterPro" id="IPR000064">
    <property type="entry name" value="NLP_P60_dom"/>
</dbReference>
<evidence type="ECO:0000256" key="8">
    <source>
        <dbReference type="ARBA" id="ARBA00023139"/>
    </source>
</evidence>
<keyword evidence="5 11" id="KW-0378">Hydrolase</keyword>
<dbReference type="InterPro" id="IPR052062">
    <property type="entry name" value="Murein_DD/LD_carboxypeptidase"/>
</dbReference>
<evidence type="ECO:0000256" key="1">
    <source>
        <dbReference type="ARBA" id="ARBA00004635"/>
    </source>
</evidence>
<dbReference type="Gene3D" id="3.90.1720.10">
    <property type="entry name" value="endopeptidase domain like (from Nostoc punctiforme)"/>
    <property type="match status" value="1"/>
</dbReference>
<proteinExistence type="inferred from homology"/>
<evidence type="ECO:0000256" key="6">
    <source>
        <dbReference type="ARBA" id="ARBA00022807"/>
    </source>
</evidence>
<keyword evidence="6" id="KW-0788">Thiol protease</keyword>
<accession>A0A0M6W7K1</accession>
<keyword evidence="12" id="KW-1185">Reference proteome</keyword>
<dbReference type="GO" id="GO:0008234">
    <property type="term" value="F:cysteine-type peptidase activity"/>
    <property type="evidence" value="ECO:0007669"/>
    <property type="project" value="UniProtKB-KW"/>
</dbReference>
<dbReference type="Proteomes" id="UP000242301">
    <property type="component" value="Unassembled WGS sequence"/>
</dbReference>
<protein>
    <submittedName>
        <fullName evidence="11">Murein DD-endopeptidase MepS/Murein LD-carboxypeptidase</fullName>
        <ecNumber evidence="11">3.4.-.-</ecNumber>
        <ecNumber evidence="11">3.4.17.13</ecNumber>
    </submittedName>
</protein>
<keyword evidence="3" id="KW-0645">Protease</keyword>
<sequence length="193" mass="22313">MLITKKNKCYLLCNFIKIIFSIILTSCSNQLNTINSKNIIHDNYKTNNTYNNSITLASQDEFEKLIKLINTKSKIMNQYINWKNVIYRLGGTTKNGIDCSSFVQRTFFDQFGIHIPRTTSEQEFLGKRVKLKSLEAGDIVLFRINNTMKHVGIYIDNGKFVHVSSSNGVVISKITNSYWSKRYYTGRRIINNT</sequence>